<dbReference type="Pfam" id="PF12698">
    <property type="entry name" value="ABC2_membrane_3"/>
    <property type="match status" value="1"/>
</dbReference>
<feature type="region of interest" description="Disordered" evidence="6">
    <location>
        <begin position="1"/>
        <end position="25"/>
    </location>
</feature>
<keyword evidence="2 7" id="KW-0812">Transmembrane</keyword>
<feature type="compositionally biased region" description="Low complexity" evidence="6">
    <location>
        <begin position="1"/>
        <end position="17"/>
    </location>
</feature>
<gene>
    <name evidence="9" type="ORF">AB852_12395</name>
</gene>
<feature type="transmembrane region" description="Helical" evidence="7">
    <location>
        <begin position="43"/>
        <end position="63"/>
    </location>
</feature>
<organism evidence="9 10">
    <name type="scientific">Streptomyces uncialis</name>
    <dbReference type="NCBI Taxonomy" id="1048205"/>
    <lineage>
        <taxon>Bacteria</taxon>
        <taxon>Bacillati</taxon>
        <taxon>Actinomycetota</taxon>
        <taxon>Actinomycetes</taxon>
        <taxon>Kitasatosporales</taxon>
        <taxon>Streptomycetaceae</taxon>
        <taxon>Streptomyces</taxon>
    </lineage>
</organism>
<accession>A0A1Q4VAU1</accession>
<dbReference type="Proteomes" id="UP000186455">
    <property type="component" value="Unassembled WGS sequence"/>
</dbReference>
<dbReference type="GO" id="GO:0046677">
    <property type="term" value="P:response to antibiotic"/>
    <property type="evidence" value="ECO:0007669"/>
    <property type="project" value="UniProtKB-KW"/>
</dbReference>
<keyword evidence="4 7" id="KW-0472">Membrane</keyword>
<dbReference type="InterPro" id="IPR000412">
    <property type="entry name" value="ABC_2_transport"/>
</dbReference>
<name>A0A1Q4VAU1_9ACTN</name>
<dbReference type="PANTHER" id="PTHR43027">
    <property type="entry name" value="DOXORUBICIN RESISTANCE ABC TRANSPORTER PERMEASE PROTEIN DRRC-RELATED"/>
    <property type="match status" value="1"/>
</dbReference>
<dbReference type="RefSeq" id="WP_073787086.1">
    <property type="nucleotide sequence ID" value="NZ_JBITHB010000022.1"/>
</dbReference>
<dbReference type="AlphaFoldDB" id="A0A1Q4VAU1"/>
<evidence type="ECO:0000259" key="8">
    <source>
        <dbReference type="PROSITE" id="PS51012"/>
    </source>
</evidence>
<dbReference type="InterPro" id="IPR052902">
    <property type="entry name" value="ABC-2_transporter"/>
</dbReference>
<protein>
    <submittedName>
        <fullName evidence="9">Membrane protein</fullName>
    </submittedName>
</protein>
<evidence type="ECO:0000256" key="2">
    <source>
        <dbReference type="ARBA" id="ARBA00022692"/>
    </source>
</evidence>
<dbReference type="EMBL" id="LFBV01000002">
    <property type="protein sequence ID" value="OKH94933.1"/>
    <property type="molecule type" value="Genomic_DNA"/>
</dbReference>
<feature type="transmembrane region" description="Helical" evidence="7">
    <location>
        <begin position="157"/>
        <end position="181"/>
    </location>
</feature>
<dbReference type="PROSITE" id="PS51012">
    <property type="entry name" value="ABC_TM2"/>
    <property type="match status" value="1"/>
</dbReference>
<keyword evidence="10" id="KW-1185">Reference proteome</keyword>
<reference evidence="9 10" key="1">
    <citation type="submission" date="2015-06" db="EMBL/GenBank/DDBJ databases">
        <title>Cloning and characterization of the uncialamcin biosynthetic gene cluster.</title>
        <authorList>
            <person name="Yan X."/>
            <person name="Huang T."/>
            <person name="Ge H."/>
            <person name="Shen B."/>
        </authorList>
    </citation>
    <scope>NUCLEOTIDE SEQUENCE [LARGE SCALE GENOMIC DNA]</scope>
    <source>
        <strain evidence="9 10">DCA2648</strain>
    </source>
</reference>
<evidence type="ECO:0000313" key="10">
    <source>
        <dbReference type="Proteomes" id="UP000186455"/>
    </source>
</evidence>
<dbReference type="InterPro" id="IPR047817">
    <property type="entry name" value="ABC2_TM_bact-type"/>
</dbReference>
<evidence type="ECO:0000256" key="4">
    <source>
        <dbReference type="ARBA" id="ARBA00023136"/>
    </source>
</evidence>
<evidence type="ECO:0000256" key="6">
    <source>
        <dbReference type="SAM" id="MobiDB-lite"/>
    </source>
</evidence>
<dbReference type="PANTHER" id="PTHR43027:SF2">
    <property type="entry name" value="TRANSPORT PERMEASE PROTEIN"/>
    <property type="match status" value="1"/>
</dbReference>
<evidence type="ECO:0000256" key="3">
    <source>
        <dbReference type="ARBA" id="ARBA00022989"/>
    </source>
</evidence>
<keyword evidence="3 7" id="KW-1133">Transmembrane helix</keyword>
<dbReference type="STRING" id="1048205.AB852_12395"/>
<dbReference type="GO" id="GO:0043190">
    <property type="term" value="C:ATP-binding cassette (ABC) transporter complex"/>
    <property type="evidence" value="ECO:0007669"/>
    <property type="project" value="InterPro"/>
</dbReference>
<comment type="subcellular location">
    <subcellularLocation>
        <location evidence="1">Membrane</location>
        <topology evidence="1">Multi-pass membrane protein</topology>
    </subcellularLocation>
</comment>
<proteinExistence type="predicted"/>
<evidence type="ECO:0000256" key="1">
    <source>
        <dbReference type="ARBA" id="ARBA00004141"/>
    </source>
</evidence>
<feature type="transmembrane region" description="Helical" evidence="7">
    <location>
        <begin position="187"/>
        <end position="207"/>
    </location>
</feature>
<evidence type="ECO:0000313" key="9">
    <source>
        <dbReference type="EMBL" id="OKH94933.1"/>
    </source>
</evidence>
<feature type="transmembrane region" description="Helical" evidence="7">
    <location>
        <begin position="121"/>
        <end position="145"/>
    </location>
</feature>
<evidence type="ECO:0000256" key="5">
    <source>
        <dbReference type="ARBA" id="ARBA00023251"/>
    </source>
</evidence>
<keyword evidence="5" id="KW-0046">Antibiotic resistance</keyword>
<comment type="caution">
    <text evidence="9">The sequence shown here is derived from an EMBL/GenBank/DDBJ whole genome shotgun (WGS) entry which is preliminary data.</text>
</comment>
<evidence type="ECO:0000256" key="7">
    <source>
        <dbReference type="SAM" id="Phobius"/>
    </source>
</evidence>
<feature type="transmembrane region" description="Helical" evidence="7">
    <location>
        <begin position="75"/>
        <end position="96"/>
    </location>
</feature>
<dbReference type="PIRSF" id="PIRSF006648">
    <property type="entry name" value="DrrB"/>
    <property type="match status" value="1"/>
</dbReference>
<sequence>MTTTPTTTASAAPPGHASSRRASPRTAVLRAEARLFLREPGTLFWVIGFPPLLLAILGSVPSFREADDGLGGLRLIDIYVPVAVLTGLIMAGLQAMPPVLTGYRESGILRRMSTTPVPPSALLSAQMGLIGAAALLSALVSLALGRLAFDVALPRQAAGYLLALVLAVTAAVAMGALLSALTRTAKAATAIGSTAVFPMLFCAGVWLPVQAMPDVLARVVECTPFGAAAVAFGQAAAGDWPAWSHLGVLALWTVVLSAAATRWFRWE</sequence>
<dbReference type="GO" id="GO:0140359">
    <property type="term" value="F:ABC-type transporter activity"/>
    <property type="evidence" value="ECO:0007669"/>
    <property type="project" value="InterPro"/>
</dbReference>
<feature type="domain" description="ABC transmembrane type-2" evidence="8">
    <location>
        <begin position="41"/>
        <end position="267"/>
    </location>
</feature>
<dbReference type="InterPro" id="IPR013525">
    <property type="entry name" value="ABC2_TM"/>
</dbReference>
<feature type="transmembrane region" description="Helical" evidence="7">
    <location>
        <begin position="243"/>
        <end position="264"/>
    </location>
</feature>